<proteinExistence type="predicted"/>
<accession>A0A2N6NTR8</accession>
<sequence>MPHVYRPQSTSSLSSIQHLIQHLSFGGASIGFTVQGRGYISYRLDRDQGLHSERPLPGKRHASYHVWCDYRRRLGYKTLDTPLLQQAWPAASKGRVAMDGIDLLPEQGFAQFELFTGRRAPRGLMRRALFRHYKDENGSSLIPGLWRRMQMTAC</sequence>
<evidence type="ECO:0000259" key="1">
    <source>
        <dbReference type="Pfam" id="PF18317"/>
    </source>
</evidence>
<dbReference type="EMBL" id="MRVG01000003">
    <property type="protein sequence ID" value="PMB70659.1"/>
    <property type="molecule type" value="Genomic_DNA"/>
</dbReference>
<name>A0A2N6NTR8_BEABA</name>
<dbReference type="AlphaFoldDB" id="A0A2N6NTR8"/>
<dbReference type="Pfam" id="PF18317">
    <property type="entry name" value="SDH_C"/>
    <property type="match status" value="1"/>
</dbReference>
<comment type="caution">
    <text evidence="2">The sequence shown here is derived from an EMBL/GenBank/DDBJ whole genome shotgun (WGS) entry which is preliminary data.</text>
</comment>
<dbReference type="Proteomes" id="UP000235728">
    <property type="component" value="Unassembled WGS sequence"/>
</dbReference>
<protein>
    <submittedName>
        <fullName evidence="2">Quinate repressor protein</fullName>
    </submittedName>
</protein>
<dbReference type="InterPro" id="IPR036291">
    <property type="entry name" value="NAD(P)-bd_dom_sf"/>
</dbReference>
<reference evidence="2 3" key="1">
    <citation type="journal article" date="2016" name="Appl. Microbiol. Biotechnol.">
        <title>Characterization of T-DNA insertion mutants with decreased virulence in the entomopathogenic fungus Beauveria bassiana JEF-007.</title>
        <authorList>
            <person name="Kim S."/>
            <person name="Lee S.J."/>
            <person name="Nai Y.S."/>
            <person name="Yu J.S."/>
            <person name="Lee M.R."/>
            <person name="Yang Y.T."/>
            <person name="Kim J.S."/>
        </authorList>
    </citation>
    <scope>NUCLEOTIDE SEQUENCE [LARGE SCALE GENOMIC DNA]</scope>
    <source>
        <strain evidence="2 3">JEF-007</strain>
    </source>
</reference>
<evidence type="ECO:0000313" key="2">
    <source>
        <dbReference type="EMBL" id="PMB70659.1"/>
    </source>
</evidence>
<dbReference type="InterPro" id="IPR041121">
    <property type="entry name" value="SDH_C"/>
</dbReference>
<evidence type="ECO:0000313" key="3">
    <source>
        <dbReference type="Proteomes" id="UP000235728"/>
    </source>
</evidence>
<feature type="domain" description="SDH C-terminal" evidence="1">
    <location>
        <begin position="100"/>
        <end position="129"/>
    </location>
</feature>
<organism evidence="2 3">
    <name type="scientific">Beauveria bassiana</name>
    <name type="common">White muscardine disease fungus</name>
    <name type="synonym">Tritirachium shiotae</name>
    <dbReference type="NCBI Taxonomy" id="176275"/>
    <lineage>
        <taxon>Eukaryota</taxon>
        <taxon>Fungi</taxon>
        <taxon>Dikarya</taxon>
        <taxon>Ascomycota</taxon>
        <taxon>Pezizomycotina</taxon>
        <taxon>Sordariomycetes</taxon>
        <taxon>Hypocreomycetidae</taxon>
        <taxon>Hypocreales</taxon>
        <taxon>Cordycipitaceae</taxon>
        <taxon>Beauveria</taxon>
    </lineage>
</organism>
<dbReference type="SUPFAM" id="SSF51735">
    <property type="entry name" value="NAD(P)-binding Rossmann-fold domains"/>
    <property type="match status" value="1"/>
</dbReference>
<dbReference type="Gene3D" id="3.40.50.720">
    <property type="entry name" value="NAD(P)-binding Rossmann-like Domain"/>
    <property type="match status" value="1"/>
</dbReference>
<gene>
    <name evidence="2" type="primary">qutR</name>
    <name evidence="2" type="ORF">BM221_003114</name>
</gene>